<dbReference type="InterPro" id="IPR002347">
    <property type="entry name" value="SDR_fam"/>
</dbReference>
<proteinExistence type="inferred from homology"/>
<dbReference type="GO" id="GO:0016491">
    <property type="term" value="F:oxidoreductase activity"/>
    <property type="evidence" value="ECO:0007669"/>
    <property type="project" value="UniProtKB-KW"/>
</dbReference>
<dbReference type="PRINTS" id="PR00081">
    <property type="entry name" value="GDHRDH"/>
</dbReference>
<dbReference type="PANTHER" id="PTHR24321">
    <property type="entry name" value="DEHYDROGENASES, SHORT CHAIN"/>
    <property type="match status" value="1"/>
</dbReference>
<dbReference type="FunFam" id="3.40.50.720:FF:000084">
    <property type="entry name" value="Short-chain dehydrogenase reductase"/>
    <property type="match status" value="1"/>
</dbReference>
<gene>
    <name evidence="5" type="ORF">FOE78_17030</name>
</gene>
<dbReference type="EMBL" id="CP041692">
    <property type="protein sequence ID" value="QDP97397.1"/>
    <property type="molecule type" value="Genomic_DNA"/>
</dbReference>
<dbReference type="Pfam" id="PF00106">
    <property type="entry name" value="adh_short"/>
    <property type="match status" value="1"/>
</dbReference>
<dbReference type="AlphaFoldDB" id="A0A516Q1U5"/>
<organism evidence="5 6">
    <name type="scientific">Microlunatus elymi</name>
    <dbReference type="NCBI Taxonomy" id="2596828"/>
    <lineage>
        <taxon>Bacteria</taxon>
        <taxon>Bacillati</taxon>
        <taxon>Actinomycetota</taxon>
        <taxon>Actinomycetes</taxon>
        <taxon>Propionibacteriales</taxon>
        <taxon>Propionibacteriaceae</taxon>
        <taxon>Microlunatus</taxon>
    </lineage>
</organism>
<reference evidence="5 6" key="1">
    <citation type="submission" date="2019-07" db="EMBL/GenBank/DDBJ databases">
        <title>Microlunatus dokdonensis sp. nov. isolated from the rhizospheric soil of the wild plant Elymus tsukushiensis.</title>
        <authorList>
            <person name="Ghim S.-Y."/>
            <person name="Hwang Y.-J."/>
            <person name="Son J.-S."/>
            <person name="Shin J.-H."/>
        </authorList>
    </citation>
    <scope>NUCLEOTIDE SEQUENCE [LARGE SCALE GENOMIC DNA]</scope>
    <source>
        <strain evidence="5 6">KUDC0627</strain>
    </source>
</reference>
<accession>A0A516Q1U5</accession>
<dbReference type="SUPFAM" id="SSF51735">
    <property type="entry name" value="NAD(P)-binding Rossmann-fold domains"/>
    <property type="match status" value="1"/>
</dbReference>
<dbReference type="InterPro" id="IPR036291">
    <property type="entry name" value="NAD(P)-bd_dom_sf"/>
</dbReference>
<keyword evidence="2" id="KW-0560">Oxidoreductase</keyword>
<dbReference type="Proteomes" id="UP000319263">
    <property type="component" value="Chromosome"/>
</dbReference>
<evidence type="ECO:0000313" key="6">
    <source>
        <dbReference type="Proteomes" id="UP000319263"/>
    </source>
</evidence>
<dbReference type="Gene3D" id="3.40.50.720">
    <property type="entry name" value="NAD(P)-binding Rossmann-like Domain"/>
    <property type="match status" value="1"/>
</dbReference>
<feature type="region of interest" description="Disordered" evidence="4">
    <location>
        <begin position="1"/>
        <end position="23"/>
    </location>
</feature>
<keyword evidence="6" id="KW-1185">Reference proteome</keyword>
<dbReference type="OrthoDB" id="7064009at2"/>
<name>A0A516Q1U5_9ACTN</name>
<evidence type="ECO:0000256" key="2">
    <source>
        <dbReference type="ARBA" id="ARBA00023002"/>
    </source>
</evidence>
<evidence type="ECO:0000256" key="4">
    <source>
        <dbReference type="SAM" id="MobiDB-lite"/>
    </source>
</evidence>
<comment type="similarity">
    <text evidence="1 3">Belongs to the short-chain dehydrogenases/reductases (SDR) family.</text>
</comment>
<dbReference type="PRINTS" id="PR00080">
    <property type="entry name" value="SDRFAMILY"/>
</dbReference>
<evidence type="ECO:0000256" key="1">
    <source>
        <dbReference type="ARBA" id="ARBA00006484"/>
    </source>
</evidence>
<dbReference type="KEGG" id="mik:FOE78_17030"/>
<evidence type="ECO:0000256" key="3">
    <source>
        <dbReference type="RuleBase" id="RU000363"/>
    </source>
</evidence>
<dbReference type="PANTHER" id="PTHR24321:SF8">
    <property type="entry name" value="ESTRADIOL 17-BETA-DEHYDROGENASE 8-RELATED"/>
    <property type="match status" value="1"/>
</dbReference>
<sequence length="274" mass="28131">MSGMRRSPAMTDSSSHLPQITPFAERISPGRFADRTVIVTGAGSGIGAATASRIVREGGRVIAVDVSESRLAESSRGLPSEQVVSLPADITDAEAVRRIVAAAGDRIDGLANVAGIMDDMTPVHELTDEVWRRVLSVNLDGTMRLMRAVLPIMLARRSGSIVNVASEAALRGSAAGAAYTASKHAVVGLTQNSAHMYAASGVRVNAVAPGPVATNIEAKFASALGAERIGGFMQQIPAPTVPAALAAPISFLLSDDAANITGAILPADGGWSAQ</sequence>
<dbReference type="CDD" id="cd05233">
    <property type="entry name" value="SDR_c"/>
    <property type="match status" value="1"/>
</dbReference>
<evidence type="ECO:0000313" key="5">
    <source>
        <dbReference type="EMBL" id="QDP97397.1"/>
    </source>
</evidence>
<protein>
    <submittedName>
        <fullName evidence="5">SDR family NAD(P)-dependent oxidoreductase</fullName>
    </submittedName>
</protein>